<dbReference type="PANTHER" id="PTHR46124:SF2">
    <property type="entry name" value="D-AMINOACYL-TRNA DEACYLASE"/>
    <property type="match status" value="1"/>
</dbReference>
<dbReference type="GO" id="GO:0005829">
    <property type="term" value="C:cytosol"/>
    <property type="evidence" value="ECO:0007669"/>
    <property type="project" value="TreeGrafter"/>
</dbReference>
<dbReference type="PANTHER" id="PTHR46124">
    <property type="entry name" value="D-AMINOACYL-TRNA DEACYLASE"/>
    <property type="match status" value="1"/>
</dbReference>
<protein>
    <recommendedName>
        <fullName evidence="6">Hydrolase TatD</fullName>
    </recommendedName>
</protein>
<organism evidence="4 5">
    <name type="scientific">Candidatus Daviesbacteria bacterium RIFCSPHIGHO2_02_FULL_36_13</name>
    <dbReference type="NCBI Taxonomy" id="1797768"/>
    <lineage>
        <taxon>Bacteria</taxon>
        <taxon>Candidatus Daviesiibacteriota</taxon>
    </lineage>
</organism>
<feature type="binding site" evidence="3">
    <location>
        <position position="174"/>
    </location>
    <ligand>
        <name>a divalent metal cation</name>
        <dbReference type="ChEBI" id="CHEBI:60240"/>
        <label>2</label>
    </ligand>
</feature>
<feature type="binding site" evidence="3">
    <location>
        <position position="7"/>
    </location>
    <ligand>
        <name>a divalent metal cation</name>
        <dbReference type="ChEBI" id="CHEBI:60240"/>
        <label>1</label>
    </ligand>
</feature>
<comment type="caution">
    <text evidence="4">The sequence shown here is derived from an EMBL/GenBank/DDBJ whole genome shotgun (WGS) entry which is preliminary data.</text>
</comment>
<dbReference type="Pfam" id="PF01026">
    <property type="entry name" value="TatD_DNase"/>
    <property type="match status" value="1"/>
</dbReference>
<feature type="binding site" evidence="3">
    <location>
        <position position="106"/>
    </location>
    <ligand>
        <name>a divalent metal cation</name>
        <dbReference type="ChEBI" id="CHEBI:60240"/>
        <label>1</label>
    </ligand>
</feature>
<keyword evidence="1 3" id="KW-0479">Metal-binding</keyword>
<dbReference type="InterPro" id="IPR001130">
    <property type="entry name" value="TatD-like"/>
</dbReference>
<proteinExistence type="predicted"/>
<keyword evidence="2" id="KW-0378">Hydrolase</keyword>
<dbReference type="SUPFAM" id="SSF51556">
    <property type="entry name" value="Metallo-dependent hydrolases"/>
    <property type="match status" value="1"/>
</dbReference>
<sequence length="277" mass="30744">MTLIDTHAHLYWESFQEDLDAIIQRSISAGVTTIINVGVDVKLSKIALQQVQGKLASIPGFKAYSTIGIHPHESVNYPTDVSIHKDIEELEKLYQSLPDQIVAVGECGLDFNSLSDLSQKAVQIKLLRAQIELAKKLDLPLLIHCRNDRSTNPENSEAWDQILDIIDTHPTILHCYSGLAKTTQKVLASPTLFVSFAGTLTYPKNDYLREAVKLMPLDRLVLETDSPFLPPQSIRGQRNEPASVLEIAKLIAEIKGVSLDDAANKTTETAQKILRIK</sequence>
<feature type="binding site" evidence="3">
    <location>
        <position position="9"/>
    </location>
    <ligand>
        <name>a divalent metal cation</name>
        <dbReference type="ChEBI" id="CHEBI:60240"/>
        <label>1</label>
    </ligand>
</feature>
<dbReference type="InterPro" id="IPR032466">
    <property type="entry name" value="Metal_Hydrolase"/>
</dbReference>
<dbReference type="PIRSF" id="PIRSF005902">
    <property type="entry name" value="DNase_TatD"/>
    <property type="match status" value="1"/>
</dbReference>
<dbReference type="GO" id="GO:0046872">
    <property type="term" value="F:metal ion binding"/>
    <property type="evidence" value="ECO:0007669"/>
    <property type="project" value="UniProtKB-KW"/>
</dbReference>
<feature type="binding site" evidence="3">
    <location>
        <position position="144"/>
    </location>
    <ligand>
        <name>a divalent metal cation</name>
        <dbReference type="ChEBI" id="CHEBI:60240"/>
        <label>2</label>
    </ligand>
</feature>
<evidence type="ECO:0000313" key="5">
    <source>
        <dbReference type="Proteomes" id="UP000176902"/>
    </source>
</evidence>
<evidence type="ECO:0008006" key="6">
    <source>
        <dbReference type="Google" id="ProtNLM"/>
    </source>
</evidence>
<gene>
    <name evidence="4" type="ORF">A3C59_01710</name>
</gene>
<dbReference type="CDD" id="cd01310">
    <property type="entry name" value="TatD_DNAse"/>
    <property type="match status" value="1"/>
</dbReference>
<reference evidence="4 5" key="1">
    <citation type="journal article" date="2016" name="Nat. Commun.">
        <title>Thousands of microbial genomes shed light on interconnected biogeochemical processes in an aquifer system.</title>
        <authorList>
            <person name="Anantharaman K."/>
            <person name="Brown C.T."/>
            <person name="Hug L.A."/>
            <person name="Sharon I."/>
            <person name="Castelle C.J."/>
            <person name="Probst A.J."/>
            <person name="Thomas B.C."/>
            <person name="Singh A."/>
            <person name="Wilkins M.J."/>
            <person name="Karaoz U."/>
            <person name="Brodie E.L."/>
            <person name="Williams K.H."/>
            <person name="Hubbard S.S."/>
            <person name="Banfield J.F."/>
        </authorList>
    </citation>
    <scope>NUCLEOTIDE SEQUENCE [LARGE SCALE GENOMIC DNA]</scope>
</reference>
<dbReference type="Gene3D" id="3.20.20.140">
    <property type="entry name" value="Metal-dependent hydrolases"/>
    <property type="match status" value="1"/>
</dbReference>
<dbReference type="STRING" id="1797768.A3C59_01710"/>
<evidence type="ECO:0000313" key="4">
    <source>
        <dbReference type="EMBL" id="OGE31789.1"/>
    </source>
</evidence>
<name>A0A1F5JT47_9BACT</name>
<feature type="binding site" evidence="3">
    <location>
        <position position="225"/>
    </location>
    <ligand>
        <name>a divalent metal cation</name>
        <dbReference type="ChEBI" id="CHEBI:60240"/>
        <label>1</label>
    </ligand>
</feature>
<evidence type="ECO:0000256" key="3">
    <source>
        <dbReference type="PIRSR" id="PIRSR005902-1"/>
    </source>
</evidence>
<dbReference type="PROSITE" id="PS01091">
    <property type="entry name" value="TATD_3"/>
    <property type="match status" value="1"/>
</dbReference>
<dbReference type="FunFam" id="3.20.20.140:FF:000005">
    <property type="entry name" value="TatD family hydrolase"/>
    <property type="match status" value="1"/>
</dbReference>
<dbReference type="GO" id="GO:0016788">
    <property type="term" value="F:hydrolase activity, acting on ester bonds"/>
    <property type="evidence" value="ECO:0007669"/>
    <property type="project" value="InterPro"/>
</dbReference>
<accession>A0A1F5JT47</accession>
<evidence type="ECO:0000256" key="2">
    <source>
        <dbReference type="ARBA" id="ARBA00022801"/>
    </source>
</evidence>
<evidence type="ECO:0000256" key="1">
    <source>
        <dbReference type="ARBA" id="ARBA00022723"/>
    </source>
</evidence>
<dbReference type="AlphaFoldDB" id="A0A1F5JT47"/>
<dbReference type="InterPro" id="IPR018228">
    <property type="entry name" value="DNase_TatD-rel_CS"/>
</dbReference>
<dbReference type="Proteomes" id="UP000176902">
    <property type="component" value="Unassembled WGS sequence"/>
</dbReference>
<dbReference type="EMBL" id="MFCV01000033">
    <property type="protein sequence ID" value="OGE31789.1"/>
    <property type="molecule type" value="Genomic_DNA"/>
</dbReference>